<evidence type="ECO:0000256" key="1">
    <source>
        <dbReference type="SAM" id="MobiDB-lite"/>
    </source>
</evidence>
<feature type="region of interest" description="Disordered" evidence="1">
    <location>
        <begin position="1"/>
        <end position="32"/>
    </location>
</feature>
<name>A0AAJ0GKA4_9PEZI</name>
<gene>
    <name evidence="3" type="ORF">LTR09_000674</name>
</gene>
<feature type="compositionally biased region" description="Basic and acidic residues" evidence="1">
    <location>
        <begin position="404"/>
        <end position="422"/>
    </location>
</feature>
<dbReference type="EMBL" id="JAWDJX010000001">
    <property type="protein sequence ID" value="KAK3059108.1"/>
    <property type="molecule type" value="Genomic_DNA"/>
</dbReference>
<dbReference type="InterPro" id="IPR055264">
    <property type="entry name" value="BOD1/SHG1_dom"/>
</dbReference>
<feature type="compositionally biased region" description="Basic and acidic residues" evidence="1">
    <location>
        <begin position="149"/>
        <end position="158"/>
    </location>
</feature>
<reference evidence="3" key="1">
    <citation type="submission" date="2023-04" db="EMBL/GenBank/DDBJ databases">
        <title>Black Yeasts Isolated from many extreme environments.</title>
        <authorList>
            <person name="Coleine C."/>
            <person name="Stajich J.E."/>
            <person name="Selbmann L."/>
        </authorList>
    </citation>
    <scope>NUCLEOTIDE SEQUENCE</scope>
    <source>
        <strain evidence="3">CCFEE 5312</strain>
    </source>
</reference>
<evidence type="ECO:0000259" key="2">
    <source>
        <dbReference type="Pfam" id="PF05205"/>
    </source>
</evidence>
<accession>A0AAJ0GKA4</accession>
<evidence type="ECO:0000313" key="3">
    <source>
        <dbReference type="EMBL" id="KAK3059108.1"/>
    </source>
</evidence>
<protein>
    <recommendedName>
        <fullName evidence="2">BOD1/SHG1 domain-containing protein</fullName>
    </recommendedName>
</protein>
<feature type="compositionally biased region" description="Basic and acidic residues" evidence="1">
    <location>
        <begin position="174"/>
        <end position="306"/>
    </location>
</feature>
<feature type="region of interest" description="Disordered" evidence="1">
    <location>
        <begin position="145"/>
        <end position="433"/>
    </location>
</feature>
<feature type="compositionally biased region" description="Basic and acidic residues" evidence="1">
    <location>
        <begin position="615"/>
        <end position="673"/>
    </location>
</feature>
<feature type="compositionally biased region" description="Basic and acidic residues" evidence="1">
    <location>
        <begin position="364"/>
        <end position="396"/>
    </location>
</feature>
<feature type="domain" description="BOD1/SHG1" evidence="2">
    <location>
        <begin position="40"/>
        <end position="142"/>
    </location>
</feature>
<dbReference type="Pfam" id="PF05205">
    <property type="entry name" value="COMPASS-Shg1"/>
    <property type="match status" value="1"/>
</dbReference>
<organism evidence="3 4">
    <name type="scientific">Extremus antarcticus</name>
    <dbReference type="NCBI Taxonomy" id="702011"/>
    <lineage>
        <taxon>Eukaryota</taxon>
        <taxon>Fungi</taxon>
        <taxon>Dikarya</taxon>
        <taxon>Ascomycota</taxon>
        <taxon>Pezizomycotina</taxon>
        <taxon>Dothideomycetes</taxon>
        <taxon>Dothideomycetidae</taxon>
        <taxon>Mycosphaerellales</taxon>
        <taxon>Extremaceae</taxon>
        <taxon>Extremus</taxon>
    </lineage>
</organism>
<evidence type="ECO:0000313" key="4">
    <source>
        <dbReference type="Proteomes" id="UP001271007"/>
    </source>
</evidence>
<feature type="compositionally biased region" description="Basic and acidic residues" evidence="1">
    <location>
        <begin position="319"/>
        <end position="329"/>
    </location>
</feature>
<proteinExistence type="predicted"/>
<comment type="caution">
    <text evidence="3">The sequence shown here is derived from an EMBL/GenBank/DDBJ whole genome shotgun (WGS) entry which is preliminary data.</text>
</comment>
<keyword evidence="4" id="KW-1185">Reference proteome</keyword>
<dbReference type="AlphaFoldDB" id="A0AAJ0GKA4"/>
<feature type="region of interest" description="Disordered" evidence="1">
    <location>
        <begin position="571"/>
        <end position="708"/>
    </location>
</feature>
<sequence>MASIDVAMSGTDDYDIPPRKKPKTGELPLSSAQRASIDTLLHTFKKRGEFDSVRKKAFQQYNESASRGMFEASLRNFTTNEIEREPVKYLKPDRRIAAPLLEGAAARGEVYAKVERDVDAYIEEYLAGAENALRELRRQEIGDETLELETERGSKSEETYAAEADQRRKARAKKFADDEKGRKRKEASEKKKKELEGLMKKQEELKAETEKLQREQKRRAERDAWKNAEKEKERERIRKFNEERDRLQKELAEKEAAKESDRLKRQRERDEREAKRLEEEALDLLLREGKQMAEKSRRPELERSESMEPPPRLMQRTSAPRDKLSRVEMRSQGLMPTSLTLRKGDRPAPSAASPTAPTPAPGSGRDDTRPRSRTRRDLSPDRDDRRSSFRDRDRPQRTGLYRDISAEREAWKARQRPERGERGGGGGEEDLATPSDADVIRARLRDVVIGIGLVRVRQHADIARQSGEEEGGVAVHRVSTDTYLAVPVEQAQALERGEVAKMKAMFARVSVTVTAIEIEMSEIATAGIGKGETAMGETVKEEIETVGTVRGGTEKAGIAKEEIVEAETATETVIEIGSRTPDAEPATTTVRSRRRSIGARTDDGDKSVRRRERSRSRDRDRNRGDRDRRDRSRDRDVGRDGGRDKDRRERSRDRPRDQAREKEKDRPSEEKPKPNNVAAEMEVEKEELKDVEVDVAMEEVQAGEGATA</sequence>
<dbReference type="Proteomes" id="UP001271007">
    <property type="component" value="Unassembled WGS sequence"/>
</dbReference>